<dbReference type="AlphaFoldDB" id="A0A5B7GAF2"/>
<comment type="caution">
    <text evidence="1">The sequence shown here is derived from an EMBL/GenBank/DDBJ whole genome shotgun (WGS) entry which is preliminary data.</text>
</comment>
<name>A0A5B7GAF2_PORTR</name>
<sequence length="106" mass="11913">MLLLCKHFRKVVVCVCVYSWLPADHPTSLTHYRVRSEVISQSSGRTETTPYSTHRESKATTPQLTSRTYLLVGGPHNFNVICLHNSLPIYSLKEALELSKVGLDIA</sequence>
<dbReference type="EMBL" id="VSRR010012305">
    <property type="protein sequence ID" value="MPC54375.1"/>
    <property type="molecule type" value="Genomic_DNA"/>
</dbReference>
<protein>
    <submittedName>
        <fullName evidence="1">Uncharacterized protein</fullName>
    </submittedName>
</protein>
<gene>
    <name evidence="1" type="ORF">E2C01_048286</name>
</gene>
<reference evidence="1 2" key="1">
    <citation type="submission" date="2019-05" db="EMBL/GenBank/DDBJ databases">
        <title>Another draft genome of Portunus trituberculatus and its Hox gene families provides insights of decapod evolution.</title>
        <authorList>
            <person name="Jeong J.-H."/>
            <person name="Song I."/>
            <person name="Kim S."/>
            <person name="Choi T."/>
            <person name="Kim D."/>
            <person name="Ryu S."/>
            <person name="Kim W."/>
        </authorList>
    </citation>
    <scope>NUCLEOTIDE SEQUENCE [LARGE SCALE GENOMIC DNA]</scope>
    <source>
        <tissue evidence="1">Muscle</tissue>
    </source>
</reference>
<organism evidence="1 2">
    <name type="scientific">Portunus trituberculatus</name>
    <name type="common">Swimming crab</name>
    <name type="synonym">Neptunus trituberculatus</name>
    <dbReference type="NCBI Taxonomy" id="210409"/>
    <lineage>
        <taxon>Eukaryota</taxon>
        <taxon>Metazoa</taxon>
        <taxon>Ecdysozoa</taxon>
        <taxon>Arthropoda</taxon>
        <taxon>Crustacea</taxon>
        <taxon>Multicrustacea</taxon>
        <taxon>Malacostraca</taxon>
        <taxon>Eumalacostraca</taxon>
        <taxon>Eucarida</taxon>
        <taxon>Decapoda</taxon>
        <taxon>Pleocyemata</taxon>
        <taxon>Brachyura</taxon>
        <taxon>Eubrachyura</taxon>
        <taxon>Portunoidea</taxon>
        <taxon>Portunidae</taxon>
        <taxon>Portuninae</taxon>
        <taxon>Portunus</taxon>
    </lineage>
</organism>
<dbReference type="Proteomes" id="UP000324222">
    <property type="component" value="Unassembled WGS sequence"/>
</dbReference>
<evidence type="ECO:0000313" key="2">
    <source>
        <dbReference type="Proteomes" id="UP000324222"/>
    </source>
</evidence>
<proteinExistence type="predicted"/>
<evidence type="ECO:0000313" key="1">
    <source>
        <dbReference type="EMBL" id="MPC54375.1"/>
    </source>
</evidence>
<accession>A0A5B7GAF2</accession>
<keyword evidence="2" id="KW-1185">Reference proteome</keyword>